<accession>A0AC35FW62</accession>
<evidence type="ECO:0000313" key="1">
    <source>
        <dbReference type="Proteomes" id="UP000887580"/>
    </source>
</evidence>
<sequence length="609" mass="69762">MSVNEIVLSDYFYPFNQLSEQDFTNHRFIRLPQHCCVTSAFVINGNFEPIFNALKVDKLILLKKLIETKHITETWLKFCSNINYKSFMFFNINIKYGYKVVASTKAVYGHNAILIIPSEIDKTGEISKYIETHFKQESLLSKVFDCFGSPFYLLFPKPQNPTGLRYDTTVHLLFNFTKEFTLSLSQTLKDIKKLVQKPLNIIGLEPHENATENFDQHEIAGNVINLILMGLKIRYLIEKDFPVCTGILEVDNAKVNEVVSEISTQQLKLSTSMGLRKSNEAKEIITEAYKNISSLLNFIFLQYGRYFSDNFENDATIIFPKIPFAEILLEDFKKIYHLLKHSFILFDGQIFFKWNETTKNKTSFDDETSFDNFGIIVTEESYETIKEMYENFGGNVFWGLNLSVNFNNIEPLLFIGNRETLFGFAEGDGGIISCQEKNPDEKEGLLFTPCSCQCLQFRHWIYPPKKRPNKLKKVEIIPPDPHISSSKASAPPPRGAPPQPQQHVSSTHPPPLPPPAPIHHPQLNDELSAALEQLHENVKVATELCEDVLQKVAKKEISEILKPEPPNTDFDVEEPITESLEVLKQKVEEALEYVEEIKVHEESKTNSEA</sequence>
<protein>
    <submittedName>
        <fullName evidence="2">Uncharacterized protein</fullName>
    </submittedName>
</protein>
<reference evidence="2" key="1">
    <citation type="submission" date="2022-11" db="UniProtKB">
        <authorList>
            <consortium name="WormBaseParasite"/>
        </authorList>
    </citation>
    <scope>IDENTIFICATION</scope>
</reference>
<dbReference type="Proteomes" id="UP000887580">
    <property type="component" value="Unplaced"/>
</dbReference>
<organism evidence="1 2">
    <name type="scientific">Panagrolaimus sp. PS1159</name>
    <dbReference type="NCBI Taxonomy" id="55785"/>
    <lineage>
        <taxon>Eukaryota</taxon>
        <taxon>Metazoa</taxon>
        <taxon>Ecdysozoa</taxon>
        <taxon>Nematoda</taxon>
        <taxon>Chromadorea</taxon>
        <taxon>Rhabditida</taxon>
        <taxon>Tylenchina</taxon>
        <taxon>Panagrolaimomorpha</taxon>
        <taxon>Panagrolaimoidea</taxon>
        <taxon>Panagrolaimidae</taxon>
        <taxon>Panagrolaimus</taxon>
    </lineage>
</organism>
<evidence type="ECO:0000313" key="2">
    <source>
        <dbReference type="WBParaSite" id="PS1159_v2.g21023.t1"/>
    </source>
</evidence>
<proteinExistence type="predicted"/>
<name>A0AC35FW62_9BILA</name>
<dbReference type="WBParaSite" id="PS1159_v2.g21023.t1">
    <property type="protein sequence ID" value="PS1159_v2.g21023.t1"/>
    <property type="gene ID" value="PS1159_v2.g21023"/>
</dbReference>